<feature type="coiled-coil region" evidence="3">
    <location>
        <begin position="11"/>
        <end position="38"/>
    </location>
</feature>
<dbReference type="Gene3D" id="3.30.1310.10">
    <property type="entry name" value="Nucleoid-associated protein YbaB-like domain"/>
    <property type="match status" value="1"/>
</dbReference>
<comment type="subunit">
    <text evidence="2">Homodimer.</text>
</comment>
<evidence type="ECO:0000256" key="3">
    <source>
        <dbReference type="SAM" id="Coils"/>
    </source>
</evidence>
<dbReference type="PANTHER" id="PTHR33449">
    <property type="entry name" value="NUCLEOID-ASSOCIATED PROTEIN YBAB"/>
    <property type="match status" value="1"/>
</dbReference>
<dbReference type="NCBIfam" id="TIGR00103">
    <property type="entry name" value="DNA_YbaB_EbfC"/>
    <property type="match status" value="1"/>
</dbReference>
<dbReference type="GO" id="GO:0005829">
    <property type="term" value="C:cytosol"/>
    <property type="evidence" value="ECO:0007669"/>
    <property type="project" value="TreeGrafter"/>
</dbReference>
<comment type="subcellular location">
    <subcellularLocation>
        <location evidence="2">Cytoplasm</location>
        <location evidence="2">Nucleoid</location>
    </subcellularLocation>
</comment>
<comment type="similarity">
    <text evidence="2">Belongs to the YbaB/EbfC family.</text>
</comment>
<dbReference type="PIRSF" id="PIRSF004555">
    <property type="entry name" value="UCP004555"/>
    <property type="match status" value="1"/>
</dbReference>
<dbReference type="GO" id="GO:0043590">
    <property type="term" value="C:bacterial nucleoid"/>
    <property type="evidence" value="ECO:0007669"/>
    <property type="project" value="UniProtKB-UniRule"/>
</dbReference>
<name>A0A841E6M6_9ACTN</name>
<dbReference type="EMBL" id="JACHLY010000001">
    <property type="protein sequence ID" value="MBB5998666.1"/>
    <property type="molecule type" value="Genomic_DNA"/>
</dbReference>
<evidence type="ECO:0000256" key="2">
    <source>
        <dbReference type="HAMAP-Rule" id="MF_00274"/>
    </source>
</evidence>
<dbReference type="SUPFAM" id="SSF82607">
    <property type="entry name" value="YbaB-like"/>
    <property type="match status" value="1"/>
</dbReference>
<gene>
    <name evidence="5" type="ORF">HNR25_002417</name>
</gene>
<evidence type="ECO:0000256" key="4">
    <source>
        <dbReference type="SAM" id="MobiDB-lite"/>
    </source>
</evidence>
<keyword evidence="2" id="KW-0963">Cytoplasm</keyword>
<keyword evidence="6" id="KW-1185">Reference proteome</keyword>
<feature type="region of interest" description="Disordered" evidence="4">
    <location>
        <begin position="103"/>
        <end position="128"/>
    </location>
</feature>
<dbReference type="Pfam" id="PF02575">
    <property type="entry name" value="YbaB_DNA_bd"/>
    <property type="match status" value="1"/>
</dbReference>
<evidence type="ECO:0000256" key="1">
    <source>
        <dbReference type="ARBA" id="ARBA00023125"/>
    </source>
</evidence>
<dbReference type="InterPro" id="IPR036894">
    <property type="entry name" value="YbaB-like_sf"/>
</dbReference>
<comment type="function">
    <text evidence="2">Binds to DNA and alters its conformation. May be involved in regulation of gene expression, nucleoid organization and DNA protection.</text>
</comment>
<sequence length="128" mass="13033">MNAGGESGMDMQALLQQAQQMQQQLMEAQQQLDEAKVEGTSGGGLVKVTVNGRGSVEDITIDPQTIDAEDAGETAQTVADMVLAAIRDAESSVEELQQEKMGPLAEGLGGGMPGGMPGGGGMPGLPGF</sequence>
<comment type="caution">
    <text evidence="5">The sequence shown here is derived from an EMBL/GenBank/DDBJ whole genome shotgun (WGS) entry which is preliminary data.</text>
</comment>
<dbReference type="InterPro" id="IPR004401">
    <property type="entry name" value="YbaB/EbfC"/>
</dbReference>
<protein>
    <recommendedName>
        <fullName evidence="2">Nucleoid-associated protein HNR25_002417</fullName>
    </recommendedName>
</protein>
<proteinExistence type="inferred from homology"/>
<keyword evidence="1 2" id="KW-0238">DNA-binding</keyword>
<organism evidence="5 6">
    <name type="scientific">Streptomonospora salina</name>
    <dbReference type="NCBI Taxonomy" id="104205"/>
    <lineage>
        <taxon>Bacteria</taxon>
        <taxon>Bacillati</taxon>
        <taxon>Actinomycetota</taxon>
        <taxon>Actinomycetes</taxon>
        <taxon>Streptosporangiales</taxon>
        <taxon>Nocardiopsidaceae</taxon>
        <taxon>Streptomonospora</taxon>
    </lineage>
</organism>
<dbReference type="AlphaFoldDB" id="A0A841E6M6"/>
<evidence type="ECO:0000313" key="5">
    <source>
        <dbReference type="EMBL" id="MBB5998666.1"/>
    </source>
</evidence>
<evidence type="ECO:0000313" key="6">
    <source>
        <dbReference type="Proteomes" id="UP000578077"/>
    </source>
</evidence>
<dbReference type="Proteomes" id="UP000578077">
    <property type="component" value="Unassembled WGS sequence"/>
</dbReference>
<accession>A0A841E6M6</accession>
<dbReference type="HAMAP" id="MF_00274">
    <property type="entry name" value="DNA_YbaB_EbfC"/>
    <property type="match status" value="1"/>
</dbReference>
<reference evidence="5 6" key="1">
    <citation type="submission" date="2020-08" db="EMBL/GenBank/DDBJ databases">
        <title>Sequencing the genomes of 1000 actinobacteria strains.</title>
        <authorList>
            <person name="Klenk H.-P."/>
        </authorList>
    </citation>
    <scope>NUCLEOTIDE SEQUENCE [LARGE SCALE GENOMIC DNA]</scope>
    <source>
        <strain evidence="5 6">DSM 44593</strain>
    </source>
</reference>
<dbReference type="PANTHER" id="PTHR33449:SF1">
    <property type="entry name" value="NUCLEOID-ASSOCIATED PROTEIN YBAB"/>
    <property type="match status" value="1"/>
</dbReference>
<dbReference type="GO" id="GO:0003677">
    <property type="term" value="F:DNA binding"/>
    <property type="evidence" value="ECO:0007669"/>
    <property type="project" value="UniProtKB-UniRule"/>
</dbReference>
<feature type="compositionally biased region" description="Gly residues" evidence="4">
    <location>
        <begin position="107"/>
        <end position="128"/>
    </location>
</feature>
<keyword evidence="3" id="KW-0175">Coiled coil</keyword>